<dbReference type="Gene3D" id="1.20.58.80">
    <property type="entry name" value="Phosphotransferase system, lactose/cellobiose-type IIA subunit"/>
    <property type="match status" value="1"/>
</dbReference>
<keyword evidence="3" id="KW-1185">Reference proteome</keyword>
<reference evidence="2" key="1">
    <citation type="submission" date="2020-07" db="EMBL/GenBank/DDBJ databases">
        <title>Ethylene signaling mediates host invasion by parasitic plants.</title>
        <authorList>
            <person name="Yoshida S."/>
        </authorList>
    </citation>
    <scope>NUCLEOTIDE SEQUENCE</scope>
    <source>
        <strain evidence="2">Okayama</strain>
    </source>
</reference>
<dbReference type="Pfam" id="PF08969">
    <property type="entry name" value="USP8_dimer"/>
    <property type="match status" value="1"/>
</dbReference>
<dbReference type="EMBL" id="BMAC01000320">
    <property type="protein sequence ID" value="GFP93576.1"/>
    <property type="molecule type" value="Genomic_DNA"/>
</dbReference>
<sequence length="158" mass="18690">MSLIHAVYVLLIPKSFFLQANIYRGEKNLIDLYVILLRYSSLVSETIQFHRDYQTLCPKERSFYKKKLLSVLDELETLKPKVRRQLDELEKANSTTQTHRFDGPNKISYAPSLNNKPSLTYSNKQVLTKMTKMTICNNLHIQHVSYFYIYFWLKSLCN</sequence>
<dbReference type="PANTHER" id="PTHR12947:SF18">
    <property type="entry name" value="AMSH-LIKE UBIQUITIN THIOESTERASE 3"/>
    <property type="match status" value="1"/>
</dbReference>
<dbReference type="GO" id="GO:0071108">
    <property type="term" value="P:protein K48-linked deubiquitination"/>
    <property type="evidence" value="ECO:0007669"/>
    <property type="project" value="TreeGrafter"/>
</dbReference>
<protein>
    <submittedName>
        <fullName evidence="2">Amsh-like ubiquitin thioesterase 3</fullName>
    </submittedName>
</protein>
<dbReference type="GO" id="GO:0005768">
    <property type="term" value="C:endosome"/>
    <property type="evidence" value="ECO:0007669"/>
    <property type="project" value="TreeGrafter"/>
</dbReference>
<evidence type="ECO:0000259" key="1">
    <source>
        <dbReference type="Pfam" id="PF08969"/>
    </source>
</evidence>
<proteinExistence type="predicted"/>
<accession>A0A830C3D5</accession>
<evidence type="ECO:0000313" key="3">
    <source>
        <dbReference type="Proteomes" id="UP000653305"/>
    </source>
</evidence>
<dbReference type="GO" id="GO:0070536">
    <property type="term" value="P:protein K63-linked deubiquitination"/>
    <property type="evidence" value="ECO:0007669"/>
    <property type="project" value="TreeGrafter"/>
</dbReference>
<organism evidence="2 3">
    <name type="scientific">Phtheirospermum japonicum</name>
    <dbReference type="NCBI Taxonomy" id="374723"/>
    <lineage>
        <taxon>Eukaryota</taxon>
        <taxon>Viridiplantae</taxon>
        <taxon>Streptophyta</taxon>
        <taxon>Embryophyta</taxon>
        <taxon>Tracheophyta</taxon>
        <taxon>Spermatophyta</taxon>
        <taxon>Magnoliopsida</taxon>
        <taxon>eudicotyledons</taxon>
        <taxon>Gunneridae</taxon>
        <taxon>Pentapetalae</taxon>
        <taxon>asterids</taxon>
        <taxon>lamiids</taxon>
        <taxon>Lamiales</taxon>
        <taxon>Orobanchaceae</taxon>
        <taxon>Orobanchaceae incertae sedis</taxon>
        <taxon>Phtheirospermum</taxon>
    </lineage>
</organism>
<dbReference type="OrthoDB" id="3640at2759"/>
<gene>
    <name evidence="2" type="ORF">PHJA_001502000</name>
</gene>
<dbReference type="GO" id="GO:0016020">
    <property type="term" value="C:membrane"/>
    <property type="evidence" value="ECO:0007669"/>
    <property type="project" value="TreeGrafter"/>
</dbReference>
<dbReference type="AlphaFoldDB" id="A0A830C3D5"/>
<dbReference type="InterPro" id="IPR015063">
    <property type="entry name" value="USP8_dimer"/>
</dbReference>
<comment type="caution">
    <text evidence="2">The sequence shown here is derived from an EMBL/GenBank/DDBJ whole genome shotgun (WGS) entry which is preliminary data.</text>
</comment>
<name>A0A830C3D5_9LAMI</name>
<feature type="domain" description="USP8 dimerisation" evidence="1">
    <location>
        <begin position="16"/>
        <end position="84"/>
    </location>
</feature>
<dbReference type="Proteomes" id="UP000653305">
    <property type="component" value="Unassembled WGS sequence"/>
</dbReference>
<evidence type="ECO:0000313" key="2">
    <source>
        <dbReference type="EMBL" id="GFP93576.1"/>
    </source>
</evidence>
<dbReference type="PANTHER" id="PTHR12947">
    <property type="entry name" value="AMSH-LIKE PROTEASE"/>
    <property type="match status" value="1"/>
</dbReference>